<evidence type="ECO:0000259" key="3">
    <source>
        <dbReference type="PROSITE" id="PS51898"/>
    </source>
</evidence>
<protein>
    <submittedName>
        <fullName evidence="4">Integrase</fullName>
    </submittedName>
</protein>
<sequence length="515" mass="57983">MKEQRMQRSQSGFLGIARLIEALAPLPPLPSVIRYWDDFADCWKTIRNPTENVWSFEVNGEFLRFDFSSFDGELVHLMKLWLARSVSELACATVKIYFQALQRLDKCLIYTTLELSLIPTLSIYDKWRREIVTACNNHQLSALKSLLLFCCGQSLGLLSNDSRPRIASLPQHAVDKYASVRSGDVFLDLYEDRKVIDYLDSLNDASRHDLAYLKTPILISVCILCICYQLAMRPKQIAKLKVEHLNIFNFENSVSVQLRFFRGKQRKSTAPIPMLRKIKREWANIFVELHRRRTTDQAFPQASGALPDSLFGLTPAGVVISLARVSAELGLDGRSSTDFRHSAAQRMVDAGATQEELAEYMGHSWSMTGLVYFESSPTQAERVNRALAISPIYSKIERIARNRTISTEDLSSALPAHQIGGMPHGIPIAGIGMCTLGQGLCAKNPVLSCYGCDRFLAVQNSKIHEEVRDGLRPVVLQFYNASRGENYSPAYSQLQDVLERVEHVIDELNGAVDNE</sequence>
<evidence type="ECO:0000313" key="5">
    <source>
        <dbReference type="Proteomes" id="UP000248291"/>
    </source>
</evidence>
<dbReference type="GO" id="GO:0006310">
    <property type="term" value="P:DNA recombination"/>
    <property type="evidence" value="ECO:0007669"/>
    <property type="project" value="UniProtKB-KW"/>
</dbReference>
<dbReference type="GO" id="GO:0003677">
    <property type="term" value="F:DNA binding"/>
    <property type="evidence" value="ECO:0007669"/>
    <property type="project" value="InterPro"/>
</dbReference>
<keyword evidence="2" id="KW-1133">Transmembrane helix</keyword>
<reference evidence="4 5" key="1">
    <citation type="submission" date="2018-04" db="EMBL/GenBank/DDBJ databases">
        <title>Draft genome sequence of Pseudomonas syringae pv. actinidiae biovar 3 strains isolated from kiwifruit in Kagawa prefecture.</title>
        <authorList>
            <person name="Tabuchi M."/>
            <person name="Saito M."/>
            <person name="Fujiwara S."/>
            <person name="Sasa N."/>
            <person name="Akimitsu K."/>
            <person name="Gomi K."/>
            <person name="Konishi-Sugita S."/>
            <person name="Hamano K."/>
            <person name="Kataoka I."/>
        </authorList>
    </citation>
    <scope>NUCLEOTIDE SEQUENCE [LARGE SCALE GENOMIC DNA]</scope>
    <source>
        <strain evidence="4 5">MAFF212211</strain>
    </source>
</reference>
<organism evidence="4 5">
    <name type="scientific">Pseudomonas syringae pv. actinidiae</name>
    <dbReference type="NCBI Taxonomy" id="103796"/>
    <lineage>
        <taxon>Bacteria</taxon>
        <taxon>Pseudomonadati</taxon>
        <taxon>Pseudomonadota</taxon>
        <taxon>Gammaproteobacteria</taxon>
        <taxon>Pseudomonadales</taxon>
        <taxon>Pseudomonadaceae</taxon>
        <taxon>Pseudomonas</taxon>
        <taxon>Pseudomonas syringae</taxon>
    </lineage>
</organism>
<dbReference type="Pfam" id="PF00589">
    <property type="entry name" value="Phage_integrase"/>
    <property type="match status" value="1"/>
</dbReference>
<comment type="caution">
    <text evidence="4">The sequence shown here is derived from an EMBL/GenBank/DDBJ whole genome shotgun (WGS) entry which is preliminary data.</text>
</comment>
<feature type="domain" description="Tyr recombinase" evidence="3">
    <location>
        <begin position="182"/>
        <end position="385"/>
    </location>
</feature>
<accession>A0AAN4TQK3</accession>
<dbReference type="PROSITE" id="PS51898">
    <property type="entry name" value="TYR_RECOMBINASE"/>
    <property type="match status" value="1"/>
</dbReference>
<dbReference type="GO" id="GO:0015074">
    <property type="term" value="P:DNA integration"/>
    <property type="evidence" value="ECO:0007669"/>
    <property type="project" value="InterPro"/>
</dbReference>
<dbReference type="InterPro" id="IPR013762">
    <property type="entry name" value="Integrase-like_cat_sf"/>
</dbReference>
<evidence type="ECO:0000256" key="1">
    <source>
        <dbReference type="ARBA" id="ARBA00023172"/>
    </source>
</evidence>
<proteinExistence type="predicted"/>
<gene>
    <name evidence="4" type="ORF">KPSA3_07468</name>
</gene>
<dbReference type="Gene3D" id="1.10.443.10">
    <property type="entry name" value="Intergrase catalytic core"/>
    <property type="match status" value="1"/>
</dbReference>
<keyword evidence="2" id="KW-0472">Membrane</keyword>
<name>A0AAN4TQK3_PSESF</name>
<dbReference type="Proteomes" id="UP000248291">
    <property type="component" value="Unassembled WGS sequence"/>
</dbReference>
<dbReference type="InterPro" id="IPR011010">
    <property type="entry name" value="DNA_brk_join_enz"/>
</dbReference>
<dbReference type="AlphaFoldDB" id="A0AAN4TQK3"/>
<evidence type="ECO:0000313" key="4">
    <source>
        <dbReference type="EMBL" id="GBH21422.1"/>
    </source>
</evidence>
<dbReference type="CDD" id="cd00397">
    <property type="entry name" value="DNA_BRE_C"/>
    <property type="match status" value="1"/>
</dbReference>
<keyword evidence="1" id="KW-0233">DNA recombination</keyword>
<dbReference type="SUPFAM" id="SSF56349">
    <property type="entry name" value="DNA breaking-rejoining enzymes"/>
    <property type="match status" value="1"/>
</dbReference>
<keyword evidence="2" id="KW-0812">Transmembrane</keyword>
<evidence type="ECO:0000256" key="2">
    <source>
        <dbReference type="SAM" id="Phobius"/>
    </source>
</evidence>
<dbReference type="InterPro" id="IPR002104">
    <property type="entry name" value="Integrase_catalytic"/>
</dbReference>
<feature type="transmembrane region" description="Helical" evidence="2">
    <location>
        <begin position="211"/>
        <end position="231"/>
    </location>
</feature>
<dbReference type="EMBL" id="BGKA01000292">
    <property type="protein sequence ID" value="GBH21422.1"/>
    <property type="molecule type" value="Genomic_DNA"/>
</dbReference>